<dbReference type="Proteomes" id="UP001596328">
    <property type="component" value="Unassembled WGS sequence"/>
</dbReference>
<dbReference type="EMBL" id="JBHSWU010000433">
    <property type="protein sequence ID" value="MFC6725224.1"/>
    <property type="molecule type" value="Genomic_DNA"/>
</dbReference>
<comment type="caution">
    <text evidence="1">The sequence shown here is derived from an EMBL/GenBank/DDBJ whole genome shotgun (WGS) entry which is preliminary data.</text>
</comment>
<accession>A0ABD5S124</accession>
<keyword evidence="2" id="KW-1185">Reference proteome</keyword>
<proteinExistence type="predicted"/>
<organism evidence="1 2">
    <name type="scientific">Halobium palmae</name>
    <dbReference type="NCBI Taxonomy" id="1776492"/>
    <lineage>
        <taxon>Archaea</taxon>
        <taxon>Methanobacteriati</taxon>
        <taxon>Methanobacteriota</taxon>
        <taxon>Stenosarchaea group</taxon>
        <taxon>Halobacteria</taxon>
        <taxon>Halobacteriales</taxon>
        <taxon>Haloferacaceae</taxon>
        <taxon>Halobium</taxon>
    </lineage>
</organism>
<gene>
    <name evidence="1" type="ORF">ACFQE1_12760</name>
</gene>
<dbReference type="SUPFAM" id="SSF55729">
    <property type="entry name" value="Acyl-CoA N-acyltransferases (Nat)"/>
    <property type="match status" value="1"/>
</dbReference>
<dbReference type="Gene3D" id="3.40.630.30">
    <property type="match status" value="1"/>
</dbReference>
<dbReference type="AlphaFoldDB" id="A0ABD5S124"/>
<protein>
    <submittedName>
        <fullName evidence="1">GNAT family N-acetyltransferase</fullName>
    </submittedName>
</protein>
<sequence length="85" mass="9968">MFPTEIETERLVLRRLTRAELPPLEGYERFGRRRSDTVVEETRFVSWEPHGTPKETADFLREAEESWAEREGVHYAVYPAEGEDG</sequence>
<evidence type="ECO:0000313" key="2">
    <source>
        <dbReference type="Proteomes" id="UP001596328"/>
    </source>
</evidence>
<name>A0ABD5S124_9EURY</name>
<reference evidence="1 2" key="1">
    <citation type="journal article" date="2019" name="Int. J. Syst. Evol. Microbiol.">
        <title>The Global Catalogue of Microorganisms (GCM) 10K type strain sequencing project: providing services to taxonomists for standard genome sequencing and annotation.</title>
        <authorList>
            <consortium name="The Broad Institute Genomics Platform"/>
            <consortium name="The Broad Institute Genome Sequencing Center for Infectious Disease"/>
            <person name="Wu L."/>
            <person name="Ma J."/>
        </authorList>
    </citation>
    <scope>NUCLEOTIDE SEQUENCE [LARGE SCALE GENOMIC DNA]</scope>
    <source>
        <strain evidence="1 2">NBRC 111368</strain>
    </source>
</reference>
<dbReference type="InterPro" id="IPR016181">
    <property type="entry name" value="Acyl_CoA_acyltransferase"/>
</dbReference>
<feature type="non-terminal residue" evidence="1">
    <location>
        <position position="85"/>
    </location>
</feature>
<evidence type="ECO:0000313" key="1">
    <source>
        <dbReference type="EMBL" id="MFC6725224.1"/>
    </source>
</evidence>